<comment type="caution">
    <text evidence="1">The sequence shown here is derived from an EMBL/GenBank/DDBJ whole genome shotgun (WGS) entry which is preliminary data.</text>
</comment>
<reference evidence="1" key="1">
    <citation type="journal article" date="2023" name="Science">
        <title>Genome structures resolve the early diversification of teleost fishes.</title>
        <authorList>
            <person name="Parey E."/>
            <person name="Louis A."/>
            <person name="Montfort J."/>
            <person name="Bouchez O."/>
            <person name="Roques C."/>
            <person name="Iampietro C."/>
            <person name="Lluch J."/>
            <person name="Castinel A."/>
            <person name="Donnadieu C."/>
            <person name="Desvignes T."/>
            <person name="Floi Bucao C."/>
            <person name="Jouanno E."/>
            <person name="Wen M."/>
            <person name="Mejri S."/>
            <person name="Dirks R."/>
            <person name="Jansen H."/>
            <person name="Henkel C."/>
            <person name="Chen W.J."/>
            <person name="Zahm M."/>
            <person name="Cabau C."/>
            <person name="Klopp C."/>
            <person name="Thompson A.W."/>
            <person name="Robinson-Rechavi M."/>
            <person name="Braasch I."/>
            <person name="Lecointre G."/>
            <person name="Bobe J."/>
            <person name="Postlethwait J.H."/>
            <person name="Berthelot C."/>
            <person name="Roest Crollius H."/>
            <person name="Guiguen Y."/>
        </authorList>
    </citation>
    <scope>NUCLEOTIDE SEQUENCE</scope>
    <source>
        <strain evidence="1">NC1722</strain>
    </source>
</reference>
<evidence type="ECO:0000313" key="1">
    <source>
        <dbReference type="EMBL" id="KAJ8392299.1"/>
    </source>
</evidence>
<accession>A0AAD7RXV6</accession>
<protein>
    <submittedName>
        <fullName evidence="1">Uncharacterized protein</fullName>
    </submittedName>
</protein>
<proteinExistence type="predicted"/>
<organism evidence="1 2">
    <name type="scientific">Aldrovandia affinis</name>
    <dbReference type="NCBI Taxonomy" id="143900"/>
    <lineage>
        <taxon>Eukaryota</taxon>
        <taxon>Metazoa</taxon>
        <taxon>Chordata</taxon>
        <taxon>Craniata</taxon>
        <taxon>Vertebrata</taxon>
        <taxon>Euteleostomi</taxon>
        <taxon>Actinopterygii</taxon>
        <taxon>Neopterygii</taxon>
        <taxon>Teleostei</taxon>
        <taxon>Notacanthiformes</taxon>
        <taxon>Halosauridae</taxon>
        <taxon>Aldrovandia</taxon>
    </lineage>
</organism>
<gene>
    <name evidence="1" type="ORF">AAFF_G00076630</name>
</gene>
<dbReference type="Proteomes" id="UP001221898">
    <property type="component" value="Unassembled WGS sequence"/>
</dbReference>
<sequence length="71" mass="8239">MLVLGATDRDQDQWRVTLQEVQELRDELQHAQAREKKSPIERSPWRRQSGLTAVIRLPVWRVSSDSSVSDP</sequence>
<dbReference type="EMBL" id="JAINUG010000147">
    <property type="protein sequence ID" value="KAJ8392299.1"/>
    <property type="molecule type" value="Genomic_DNA"/>
</dbReference>
<name>A0AAD7RXV6_9TELE</name>
<keyword evidence="2" id="KW-1185">Reference proteome</keyword>
<dbReference type="AlphaFoldDB" id="A0AAD7RXV6"/>
<evidence type="ECO:0000313" key="2">
    <source>
        <dbReference type="Proteomes" id="UP001221898"/>
    </source>
</evidence>